<organism evidence="3">
    <name type="scientific">Anopheles sinensis</name>
    <name type="common">Mosquito</name>
    <dbReference type="NCBI Taxonomy" id="74873"/>
    <lineage>
        <taxon>Eukaryota</taxon>
        <taxon>Metazoa</taxon>
        <taxon>Ecdysozoa</taxon>
        <taxon>Arthropoda</taxon>
        <taxon>Hexapoda</taxon>
        <taxon>Insecta</taxon>
        <taxon>Pterygota</taxon>
        <taxon>Neoptera</taxon>
        <taxon>Endopterygota</taxon>
        <taxon>Diptera</taxon>
        <taxon>Nematocera</taxon>
        <taxon>Culicoidea</taxon>
        <taxon>Culicidae</taxon>
        <taxon>Anophelinae</taxon>
        <taxon>Anopheles</taxon>
    </lineage>
</organism>
<evidence type="ECO:0000313" key="3">
    <source>
        <dbReference type="EMBL" id="KFB40386.1"/>
    </source>
</evidence>
<dbReference type="OMA" id="HYYRSMR"/>
<dbReference type="InterPro" id="IPR052648">
    <property type="entry name" value="Ser-tRNA(Sec)_kinase"/>
</dbReference>
<dbReference type="SUPFAM" id="SSF52540">
    <property type="entry name" value="P-loop containing nucleoside triphosphate hydrolases"/>
    <property type="match status" value="1"/>
</dbReference>
<dbReference type="AlphaFoldDB" id="A0A084VQZ2"/>
<dbReference type="STRING" id="74873.A0A084VQZ2"/>
<dbReference type="Proteomes" id="UP000030765">
    <property type="component" value="Unassembled WGS sequence"/>
</dbReference>
<reference evidence="3 5" key="1">
    <citation type="journal article" date="2014" name="BMC Genomics">
        <title>Genome sequence of Anopheles sinensis provides insight into genetics basis of mosquito competence for malaria parasites.</title>
        <authorList>
            <person name="Zhou D."/>
            <person name="Zhang D."/>
            <person name="Ding G."/>
            <person name="Shi L."/>
            <person name="Hou Q."/>
            <person name="Ye Y."/>
            <person name="Xu Y."/>
            <person name="Zhou H."/>
            <person name="Xiong C."/>
            <person name="Li S."/>
            <person name="Yu J."/>
            <person name="Hong S."/>
            <person name="Yu X."/>
            <person name="Zou P."/>
            <person name="Chen C."/>
            <person name="Chang X."/>
            <person name="Wang W."/>
            <person name="Lv Y."/>
            <person name="Sun Y."/>
            <person name="Ma L."/>
            <person name="Shen B."/>
            <person name="Zhu C."/>
        </authorList>
    </citation>
    <scope>NUCLEOTIDE SEQUENCE [LARGE SCALE GENOMIC DNA]</scope>
</reference>
<dbReference type="VEuPathDB" id="VectorBase:ASIC007859"/>
<evidence type="ECO:0008006" key="6">
    <source>
        <dbReference type="Google" id="ProtNLM"/>
    </source>
</evidence>
<dbReference type="OrthoDB" id="9972657at2759"/>
<dbReference type="InterPro" id="IPR027417">
    <property type="entry name" value="P-loop_NTPase"/>
</dbReference>
<dbReference type="GO" id="GO:0016301">
    <property type="term" value="F:kinase activity"/>
    <property type="evidence" value="ECO:0007669"/>
    <property type="project" value="TreeGrafter"/>
</dbReference>
<dbReference type="GO" id="GO:0000049">
    <property type="term" value="F:tRNA binding"/>
    <property type="evidence" value="ECO:0007669"/>
    <property type="project" value="TreeGrafter"/>
</dbReference>
<sequence>MPRICLNVLVGIPASGKTTYYQQIESTPNRTFNVVNVCYDTYIEIDRKFEMFCSKPGSYKISRQTLVPSVEAIISTIMEGKVATTLDSLLCSWQHTFGKPLEISTSAVPSDDYLFLIDDNNYYRSMRWDWARMAKKLSLGFLETYFDILLPVALERNAAREHPVSEDVITRMWTRLEKPCGKLFRWEQSSIFIQEQLDISGILSSIENCFANPEKASDPPPTTSLPMEQSAVHKLDILLRKAISKKTASIKDSMDRHQLRSYVELLQERKNFILHEFRHVEQNVPEEMFDNLVEELF</sequence>
<dbReference type="PANTHER" id="PTHR20873">
    <property type="entry name" value="L-SERYL-TRNA(SEC) KINASE"/>
    <property type="match status" value="1"/>
</dbReference>
<dbReference type="PANTHER" id="PTHR20873:SF0">
    <property type="entry name" value="L-SERYL-TRNA(SEC) KINASE"/>
    <property type="match status" value="1"/>
</dbReference>
<protein>
    <recommendedName>
        <fullName evidence="6">L-seryl-tRNA(Sec) kinase</fullName>
    </recommendedName>
</protein>
<keyword evidence="5" id="KW-1185">Reference proteome</keyword>
<keyword evidence="2" id="KW-0067">ATP-binding</keyword>
<keyword evidence="1" id="KW-0547">Nucleotide-binding</keyword>
<accession>A0A084VQZ2</accession>
<evidence type="ECO:0000313" key="4">
    <source>
        <dbReference type="EnsemblMetazoa" id="ASIC007859-PA"/>
    </source>
</evidence>
<dbReference type="GO" id="GO:0005524">
    <property type="term" value="F:ATP binding"/>
    <property type="evidence" value="ECO:0007669"/>
    <property type="project" value="UniProtKB-KW"/>
</dbReference>
<gene>
    <name evidence="3" type="ORF">ZHAS_00007859</name>
</gene>
<dbReference type="InterPro" id="IPR013641">
    <property type="entry name" value="KTI12/PSTK"/>
</dbReference>
<evidence type="ECO:0000256" key="1">
    <source>
        <dbReference type="ARBA" id="ARBA00022741"/>
    </source>
</evidence>
<evidence type="ECO:0000313" key="5">
    <source>
        <dbReference type="Proteomes" id="UP000030765"/>
    </source>
</evidence>
<dbReference type="EnsemblMetazoa" id="ASIC007859-RA">
    <property type="protein sequence ID" value="ASIC007859-PA"/>
    <property type="gene ID" value="ASIC007859"/>
</dbReference>
<dbReference type="Gene3D" id="3.40.50.300">
    <property type="entry name" value="P-loop containing nucleotide triphosphate hydrolases"/>
    <property type="match status" value="1"/>
</dbReference>
<dbReference type="EMBL" id="ATLV01015358">
    <property type="status" value="NOT_ANNOTATED_CDS"/>
    <property type="molecule type" value="Genomic_DNA"/>
</dbReference>
<proteinExistence type="predicted"/>
<name>A0A084VQZ2_ANOSI</name>
<evidence type="ECO:0000256" key="2">
    <source>
        <dbReference type="ARBA" id="ARBA00022840"/>
    </source>
</evidence>
<dbReference type="EMBL" id="KE525007">
    <property type="protein sequence ID" value="KFB40386.1"/>
    <property type="molecule type" value="Genomic_DNA"/>
</dbReference>
<dbReference type="Pfam" id="PF08433">
    <property type="entry name" value="KTI12"/>
    <property type="match status" value="1"/>
</dbReference>
<reference evidence="4" key="2">
    <citation type="submission" date="2020-05" db="UniProtKB">
        <authorList>
            <consortium name="EnsemblMetazoa"/>
        </authorList>
    </citation>
    <scope>IDENTIFICATION</scope>
</reference>